<dbReference type="InterPro" id="IPR029058">
    <property type="entry name" value="AB_hydrolase_fold"/>
</dbReference>
<proteinExistence type="predicted"/>
<dbReference type="PANTHER" id="PTHR12277">
    <property type="entry name" value="ALPHA/BETA HYDROLASE DOMAIN-CONTAINING PROTEIN"/>
    <property type="match status" value="1"/>
</dbReference>
<name>A0A7W8DG78_9BACT</name>
<comment type="caution">
    <text evidence="2">The sequence shown here is derived from an EMBL/GenBank/DDBJ whole genome shotgun (WGS) entry which is preliminary data.</text>
</comment>
<evidence type="ECO:0000259" key="1">
    <source>
        <dbReference type="Pfam" id="PF12146"/>
    </source>
</evidence>
<organism evidence="2 3">
    <name type="scientific">Desulfurispira natronophila</name>
    <dbReference type="NCBI Taxonomy" id="682562"/>
    <lineage>
        <taxon>Bacteria</taxon>
        <taxon>Pseudomonadati</taxon>
        <taxon>Chrysiogenota</taxon>
        <taxon>Chrysiogenia</taxon>
        <taxon>Chrysiogenales</taxon>
        <taxon>Chrysiogenaceae</taxon>
        <taxon>Desulfurispira</taxon>
    </lineage>
</organism>
<dbReference type="Pfam" id="PF12146">
    <property type="entry name" value="Hydrolase_4"/>
    <property type="match status" value="1"/>
</dbReference>
<dbReference type="SUPFAM" id="SSF53474">
    <property type="entry name" value="alpha/beta-Hydrolases"/>
    <property type="match status" value="1"/>
</dbReference>
<dbReference type="PANTHER" id="PTHR12277:SF81">
    <property type="entry name" value="PROTEIN ABHD13"/>
    <property type="match status" value="1"/>
</dbReference>
<evidence type="ECO:0000313" key="2">
    <source>
        <dbReference type="EMBL" id="MBB5021120.1"/>
    </source>
</evidence>
<dbReference type="InterPro" id="IPR022742">
    <property type="entry name" value="Hydrolase_4"/>
</dbReference>
<dbReference type="RefSeq" id="WP_183729211.1">
    <property type="nucleotide sequence ID" value="NZ_JACHID010000002.1"/>
</dbReference>
<gene>
    <name evidence="2" type="ORF">HNR37_000426</name>
</gene>
<feature type="domain" description="Serine aminopeptidase S33" evidence="1">
    <location>
        <begin position="47"/>
        <end position="149"/>
    </location>
</feature>
<reference evidence="2 3" key="1">
    <citation type="submission" date="2020-08" db="EMBL/GenBank/DDBJ databases">
        <title>Genomic Encyclopedia of Type Strains, Phase IV (KMG-IV): sequencing the most valuable type-strain genomes for metagenomic binning, comparative biology and taxonomic classification.</title>
        <authorList>
            <person name="Goeker M."/>
        </authorList>
    </citation>
    <scope>NUCLEOTIDE SEQUENCE [LARGE SCALE GENOMIC DNA]</scope>
    <source>
        <strain evidence="2 3">DSM 22071</strain>
    </source>
</reference>
<keyword evidence="3" id="KW-1185">Reference proteome</keyword>
<dbReference type="Proteomes" id="UP000528322">
    <property type="component" value="Unassembled WGS sequence"/>
</dbReference>
<accession>A0A7W8DG78</accession>
<evidence type="ECO:0000313" key="3">
    <source>
        <dbReference type="Proteomes" id="UP000528322"/>
    </source>
</evidence>
<sequence length="251" mass="28275">MSILNHTLITQRYFFPFQDHVEDPFWVTCRDGVRLSCLSYRPHQHGTTLIHFHGNGEVIGDYGKPFMELLAGMGVNVLLAEFRGYSLSGGEPELGKMLEDVEDIVAAAGVPSKQILFFGRSVGSIFAVHGAYRFPECRGLILESAIADPLERILLRVQPEELGVSYQEVATQVRKYLNHQHKMASYTGPVLIMHTHNDGLVDVRHAHDLYQWAGGRHKKLEIFPHGNHNDIFHVNAQAYLAEVRDFLTSNG</sequence>
<protein>
    <recommendedName>
        <fullName evidence="1">Serine aminopeptidase S33 domain-containing protein</fullName>
    </recommendedName>
</protein>
<dbReference type="EMBL" id="JACHID010000002">
    <property type="protein sequence ID" value="MBB5021120.1"/>
    <property type="molecule type" value="Genomic_DNA"/>
</dbReference>
<dbReference type="Gene3D" id="3.40.50.1820">
    <property type="entry name" value="alpha/beta hydrolase"/>
    <property type="match status" value="1"/>
</dbReference>
<dbReference type="AlphaFoldDB" id="A0A7W8DG78"/>